<gene>
    <name evidence="3" type="ORF">GCM10011333_14510</name>
</gene>
<keyword evidence="2" id="KW-0812">Transmembrane</keyword>
<evidence type="ECO:0000256" key="2">
    <source>
        <dbReference type="SAM" id="Phobius"/>
    </source>
</evidence>
<feature type="transmembrane region" description="Helical" evidence="2">
    <location>
        <begin position="76"/>
        <end position="99"/>
    </location>
</feature>
<dbReference type="AlphaFoldDB" id="A0A8J2XKC8"/>
<dbReference type="EMBL" id="BMFY01000005">
    <property type="protein sequence ID" value="GGA12715.1"/>
    <property type="molecule type" value="Genomic_DNA"/>
</dbReference>
<feature type="compositionally biased region" description="Low complexity" evidence="1">
    <location>
        <begin position="404"/>
        <end position="427"/>
    </location>
</feature>
<name>A0A8J2XKC8_9MICO</name>
<reference evidence="3" key="2">
    <citation type="submission" date="2020-09" db="EMBL/GenBank/DDBJ databases">
        <authorList>
            <person name="Sun Q."/>
            <person name="Zhou Y."/>
        </authorList>
    </citation>
    <scope>NUCLEOTIDE SEQUENCE</scope>
    <source>
        <strain evidence="3">CGMCC 1.12785</strain>
    </source>
</reference>
<sequence>MWTSKPDGHGKWRALHKRYVGAARPRYRILVNDSVTEEVRRRWAARGVTNIAMLGPGLPPRSAPGLLRRNLLGSKALFLGTGAVATSATVSTGGIAWLAGALTFVEPTTGLLWTGGVAAVTGAGTAWTGVRYSRDPRRLRRNERAAARDAVWITPEALRVPGPRGGMKETDEQRLFHLLCALAQRIVATRAWTHESLQGHMSKLDLDHLVSGIGARLLELTQLRREMERIRSPHSERQLRAVERRLQEAFDSAAARVEGLEGYLQRLLALDELLLKLDHLERSRELGARVLDVLAKTADDEDADWRLQDLNLEAESHAEVIQRLLEELEESADELSFPDPQPSRLPRTSRGDGTHGSNRPGPAASDMQPGASTEHPVPADDRTAGAAGGADAAGDADASRDADAATGAAAADVGPATDSVARAAQAASKDRAIREDADEGAPPSTGPAAEAGVAEQDPLGTAADVLKAQSDAILDELNRHRRPKR</sequence>
<dbReference type="Proteomes" id="UP000616114">
    <property type="component" value="Unassembled WGS sequence"/>
</dbReference>
<evidence type="ECO:0000256" key="1">
    <source>
        <dbReference type="SAM" id="MobiDB-lite"/>
    </source>
</evidence>
<comment type="caution">
    <text evidence="3">The sequence shown here is derived from an EMBL/GenBank/DDBJ whole genome shotgun (WGS) entry which is preliminary data.</text>
</comment>
<keyword evidence="2" id="KW-0472">Membrane</keyword>
<protein>
    <submittedName>
        <fullName evidence="3">Uncharacterized protein</fullName>
    </submittedName>
</protein>
<feature type="transmembrane region" description="Helical" evidence="2">
    <location>
        <begin position="111"/>
        <end position="130"/>
    </location>
</feature>
<reference evidence="3" key="1">
    <citation type="journal article" date="2014" name="Int. J. Syst. Evol. Microbiol.">
        <title>Complete genome sequence of Corynebacterium casei LMG S-19264T (=DSM 44701T), isolated from a smear-ripened cheese.</title>
        <authorList>
            <consortium name="US DOE Joint Genome Institute (JGI-PGF)"/>
            <person name="Walter F."/>
            <person name="Albersmeier A."/>
            <person name="Kalinowski J."/>
            <person name="Ruckert C."/>
        </authorList>
    </citation>
    <scope>NUCLEOTIDE SEQUENCE</scope>
    <source>
        <strain evidence="3">CGMCC 1.12785</strain>
    </source>
</reference>
<keyword evidence="2" id="KW-1133">Transmembrane helix</keyword>
<evidence type="ECO:0000313" key="4">
    <source>
        <dbReference type="Proteomes" id="UP000616114"/>
    </source>
</evidence>
<accession>A0A8J2XKC8</accession>
<organism evidence="3 4">
    <name type="scientific">Sediminivirga luteola</name>
    <dbReference type="NCBI Taxonomy" id="1774748"/>
    <lineage>
        <taxon>Bacteria</taxon>
        <taxon>Bacillati</taxon>
        <taxon>Actinomycetota</taxon>
        <taxon>Actinomycetes</taxon>
        <taxon>Micrococcales</taxon>
        <taxon>Brevibacteriaceae</taxon>
        <taxon>Sediminivirga</taxon>
    </lineage>
</organism>
<feature type="region of interest" description="Disordered" evidence="1">
    <location>
        <begin position="331"/>
        <end position="467"/>
    </location>
</feature>
<proteinExistence type="predicted"/>
<keyword evidence="4" id="KW-1185">Reference proteome</keyword>
<evidence type="ECO:0000313" key="3">
    <source>
        <dbReference type="EMBL" id="GGA12715.1"/>
    </source>
</evidence>
<dbReference type="RefSeq" id="WP_188550266.1">
    <property type="nucleotide sequence ID" value="NZ_BMFY01000005.1"/>
</dbReference>